<accession>A0A9D2KS08</accession>
<proteinExistence type="predicted"/>
<gene>
    <name evidence="3" type="ORF">H9784_11285</name>
</gene>
<organism evidence="3 4">
    <name type="scientific">Candidatus Desulfovibrio intestinavium</name>
    <dbReference type="NCBI Taxonomy" id="2838534"/>
    <lineage>
        <taxon>Bacteria</taxon>
        <taxon>Pseudomonadati</taxon>
        <taxon>Thermodesulfobacteriota</taxon>
        <taxon>Desulfovibrionia</taxon>
        <taxon>Desulfovibrionales</taxon>
        <taxon>Desulfovibrionaceae</taxon>
        <taxon>Desulfovibrio</taxon>
    </lineage>
</organism>
<dbReference type="AlphaFoldDB" id="A0A9D2KS08"/>
<dbReference type="EMBL" id="DWZD01000054">
    <property type="protein sequence ID" value="HJA80129.1"/>
    <property type="molecule type" value="Genomic_DNA"/>
</dbReference>
<reference evidence="3" key="1">
    <citation type="journal article" date="2021" name="PeerJ">
        <title>Extensive microbial diversity within the chicken gut microbiome revealed by metagenomics and culture.</title>
        <authorList>
            <person name="Gilroy R."/>
            <person name="Ravi A."/>
            <person name="Getino M."/>
            <person name="Pursley I."/>
            <person name="Horton D.L."/>
            <person name="Alikhan N.F."/>
            <person name="Baker D."/>
            <person name="Gharbi K."/>
            <person name="Hall N."/>
            <person name="Watson M."/>
            <person name="Adriaenssens E.M."/>
            <person name="Foster-Nyarko E."/>
            <person name="Jarju S."/>
            <person name="Secka A."/>
            <person name="Antonio M."/>
            <person name="Oren A."/>
            <person name="Chaudhuri R.R."/>
            <person name="La Ragione R."/>
            <person name="Hildebrand F."/>
            <person name="Pallen M.J."/>
        </authorList>
    </citation>
    <scope>NUCLEOTIDE SEQUENCE</scope>
    <source>
        <strain evidence="3">5032</strain>
    </source>
</reference>
<keyword evidence="3" id="KW-0328">Glycosyltransferase</keyword>
<dbReference type="PANTHER" id="PTHR22916">
    <property type="entry name" value="GLYCOSYLTRANSFERASE"/>
    <property type="match status" value="1"/>
</dbReference>
<evidence type="ECO:0000259" key="2">
    <source>
        <dbReference type="Pfam" id="PF00535"/>
    </source>
</evidence>
<evidence type="ECO:0000256" key="1">
    <source>
        <dbReference type="SAM" id="SignalP"/>
    </source>
</evidence>
<sequence>MANIYLLINLSISNVWLAATMRANRQLLAAHGIDLAPFDSKKADSRPFHDAFWHASPDAPSPALTQKLAAVQACLDAERSVLFLGQSSTVRIQTNFFAFLQNNLSAQQHGVHVLFLMGKPGLNAESWWQATPWGVDAALAAQYLEQACGASQLVEHAQTVWGGDHVSLMPVLEDRITTQGIAHVCQRVFTALGIEKAPQPVAPLAFYGFTNTVTAMRLLEARQVRHNDWPRLDSAAYMTALQAVERDWEPEPLSPLTCRQALLERGREDQERLEQLFGLPAHALDAPDWYGTVPETTAATPLRPERLQAFAAALPPAERRILLQRLVNDRHLLSEDQHALAGALAEAEGAVFERLEEAAPRPTLTVLTMTRNHEKYIGQCIESVLAQKTDFPVRHLVLDHYSTDETPHIVERYAREYPSIRPVLLDNYHRAYRNVYSLFARCKSEYAALCDGDDYFLDPDKLQKQVNFLTAHPRCSLCFHPVLVVFEDGREPGVFPPRDMLPRGMREEYYLSDLLKGNMIQTNSVVYKWRFRDGIPDWFREDLCPGDWYWHLLHAELGKIGFLPGIMSAYRRHSTSLYRYSFIDRLKHRRTFGMAELETYHVVNEHFQNRYFLPLANLANGVLCDFLEIYMEEDDKRLLDDACMAYPQFCEYFFSKIKLKKQPPAVQKGSK</sequence>
<feature type="signal peptide" evidence="1">
    <location>
        <begin position="1"/>
        <end position="18"/>
    </location>
</feature>
<dbReference type="Pfam" id="PF00535">
    <property type="entry name" value="Glycos_transf_2"/>
    <property type="match status" value="1"/>
</dbReference>
<feature type="chain" id="PRO_5039356921" evidence="1">
    <location>
        <begin position="19"/>
        <end position="671"/>
    </location>
</feature>
<name>A0A9D2KS08_9BACT</name>
<keyword evidence="3" id="KW-0808">Transferase</keyword>
<protein>
    <submittedName>
        <fullName evidence="3">Glycosyltransferase</fullName>
        <ecNumber evidence="3">2.4.-.-</ecNumber>
    </submittedName>
</protein>
<dbReference type="EC" id="2.4.-.-" evidence="3"/>
<dbReference type="GO" id="GO:0016758">
    <property type="term" value="F:hexosyltransferase activity"/>
    <property type="evidence" value="ECO:0007669"/>
    <property type="project" value="UniProtKB-ARBA"/>
</dbReference>
<dbReference type="Proteomes" id="UP000823821">
    <property type="component" value="Unassembled WGS sequence"/>
</dbReference>
<evidence type="ECO:0000313" key="4">
    <source>
        <dbReference type="Proteomes" id="UP000823821"/>
    </source>
</evidence>
<dbReference type="SUPFAM" id="SSF53448">
    <property type="entry name" value="Nucleotide-diphospho-sugar transferases"/>
    <property type="match status" value="1"/>
</dbReference>
<dbReference type="InterPro" id="IPR001173">
    <property type="entry name" value="Glyco_trans_2-like"/>
</dbReference>
<dbReference type="InterPro" id="IPR029044">
    <property type="entry name" value="Nucleotide-diphossugar_trans"/>
</dbReference>
<evidence type="ECO:0000313" key="3">
    <source>
        <dbReference type="EMBL" id="HJA80129.1"/>
    </source>
</evidence>
<feature type="domain" description="Glycosyltransferase 2-like" evidence="2">
    <location>
        <begin position="366"/>
        <end position="478"/>
    </location>
</feature>
<dbReference type="PANTHER" id="PTHR22916:SF3">
    <property type="entry name" value="UDP-GLCNAC:BETAGAL BETA-1,3-N-ACETYLGLUCOSAMINYLTRANSFERASE-LIKE PROTEIN 1"/>
    <property type="match status" value="1"/>
</dbReference>
<keyword evidence="1" id="KW-0732">Signal</keyword>
<reference evidence="3" key="2">
    <citation type="submission" date="2021-04" db="EMBL/GenBank/DDBJ databases">
        <authorList>
            <person name="Gilroy R."/>
        </authorList>
    </citation>
    <scope>NUCLEOTIDE SEQUENCE</scope>
    <source>
        <strain evidence="3">5032</strain>
    </source>
</reference>
<comment type="caution">
    <text evidence="3">The sequence shown here is derived from an EMBL/GenBank/DDBJ whole genome shotgun (WGS) entry which is preliminary data.</text>
</comment>
<dbReference type="Gene3D" id="3.90.550.10">
    <property type="entry name" value="Spore Coat Polysaccharide Biosynthesis Protein SpsA, Chain A"/>
    <property type="match status" value="1"/>
</dbReference>